<name>M7XC36_ENTHI</name>
<organism evidence="1 2">
    <name type="scientific">Entamoeba histolytica HM-3:IMSS</name>
    <dbReference type="NCBI Taxonomy" id="885315"/>
    <lineage>
        <taxon>Eukaryota</taxon>
        <taxon>Amoebozoa</taxon>
        <taxon>Evosea</taxon>
        <taxon>Archamoebae</taxon>
        <taxon>Mastigamoebida</taxon>
        <taxon>Entamoebidae</taxon>
        <taxon>Entamoeba</taxon>
    </lineage>
</organism>
<dbReference type="EMBL" id="KB637119">
    <property type="protein sequence ID" value="EMS17723.1"/>
    <property type="molecule type" value="Genomic_DNA"/>
</dbReference>
<evidence type="ECO:0000313" key="2">
    <source>
        <dbReference type="Proteomes" id="UP000030780"/>
    </source>
</evidence>
<protein>
    <submittedName>
        <fullName evidence="1">Uncharacterized protein</fullName>
    </submittedName>
</protein>
<reference evidence="1 2" key="1">
    <citation type="submission" date="2013-01" db="EMBL/GenBank/DDBJ databases">
        <authorList>
            <person name="Inman J."/>
            <person name="Zafar N."/>
            <person name="Lorenzi H."/>
            <person name="Caler E."/>
        </authorList>
    </citation>
    <scope>NUCLEOTIDE SEQUENCE [LARGE SCALE GENOMIC DNA]</scope>
    <source>
        <strain evidence="1 2">HM-3:IMSS</strain>
    </source>
</reference>
<dbReference type="VEuPathDB" id="AmoebaDB:KM1_204880"/>
<evidence type="ECO:0000313" key="1">
    <source>
        <dbReference type="EMBL" id="EMS17723.1"/>
    </source>
</evidence>
<sequence length="89" mass="10655">MCNGILVTTLSEIMQNIKEQLDFHLERDNFLFVQCFDKEQRIPCNLPTYDMLMEKEAEHVKEIHDMTEEMMENYAEVIMLYEEKASESE</sequence>
<dbReference type="AlphaFoldDB" id="M7XC36"/>
<accession>M7XC36</accession>
<gene>
    <name evidence="1" type="ORF">KM1_204880</name>
</gene>
<proteinExistence type="predicted"/>
<dbReference type="Proteomes" id="UP000030780">
    <property type="component" value="Unassembled WGS sequence"/>
</dbReference>